<sequence>MLLTTMVGDACHSVPLKTAHLPWLEKGEYVMPNLRLWPLQLPPAPRSRRWRVGIALGLACWLVLSTLASLSATAQTKPSGEMRWALYVTLAPAWLDPGEVVGTLTPFWVLYAIHDAMIKPMPGNLATPSLAESWTVSDDRLVYEFKLRQGVTFHNGDPFTAEDVKFSFQRCKGARILRDQVRDVEIVDPHRIRFHLHKPWPDFMTYYGSLVTAAGWIVPKKYVEQVGDDGFKKHPIGLGPYKFVSHTPGVELIMEANESYWRKVPHVKRLVFKSVPESTTRMAMLKKGEVDVAYQLDVPLAEDVKRDPQFKLAFSGGIGTFYLDFLDQWDAKSPWHDKRVRLAASYAIDRAALSEAETFGASPPAGNIVPPNFEFALPIEPQAYDPAKAKQLLAEAGYANGFDAGELHQIPPYFSMGESIVNYLGAVGIKLKLRPLERAAFFSAWQGKQLRGVCVCAAALYGNAASRMGEIIPSDGAYAYGGYPDIDALFKQQALETDRTKRAGLLQEIQKLVHERTRLVPIYQYVWPSGIGPRVAEPGLMLINPYPWSAPLEEVRLKTE</sequence>
<comment type="caution">
    <text evidence="5">The sequence shown here is derived from an EMBL/GenBank/DDBJ whole genome shotgun (WGS) entry which is preliminary data.</text>
</comment>
<evidence type="ECO:0000256" key="1">
    <source>
        <dbReference type="ARBA" id="ARBA00005695"/>
    </source>
</evidence>
<dbReference type="GO" id="GO:0015833">
    <property type="term" value="P:peptide transport"/>
    <property type="evidence" value="ECO:0007669"/>
    <property type="project" value="TreeGrafter"/>
</dbReference>
<dbReference type="AlphaFoldDB" id="A0A938B2W6"/>
<dbReference type="PANTHER" id="PTHR30290">
    <property type="entry name" value="PERIPLASMIC BINDING COMPONENT OF ABC TRANSPORTER"/>
    <property type="match status" value="1"/>
</dbReference>
<keyword evidence="3" id="KW-1133">Transmembrane helix</keyword>
<feature type="domain" description="Solute-binding protein family 5" evidence="4">
    <location>
        <begin position="127"/>
        <end position="446"/>
    </location>
</feature>
<proteinExistence type="inferred from homology"/>
<dbReference type="Gene3D" id="3.10.105.10">
    <property type="entry name" value="Dipeptide-binding Protein, Domain 3"/>
    <property type="match status" value="1"/>
</dbReference>
<dbReference type="Gene3D" id="3.40.190.10">
    <property type="entry name" value="Periplasmic binding protein-like II"/>
    <property type="match status" value="1"/>
</dbReference>
<accession>A0A938B2W6</accession>
<evidence type="ECO:0000256" key="3">
    <source>
        <dbReference type="SAM" id="Phobius"/>
    </source>
</evidence>
<evidence type="ECO:0000313" key="6">
    <source>
        <dbReference type="Proteomes" id="UP000712673"/>
    </source>
</evidence>
<dbReference type="GO" id="GO:1904680">
    <property type="term" value="F:peptide transmembrane transporter activity"/>
    <property type="evidence" value="ECO:0007669"/>
    <property type="project" value="TreeGrafter"/>
</dbReference>
<comment type="similarity">
    <text evidence="1">Belongs to the bacterial solute-binding protein 5 family.</text>
</comment>
<evidence type="ECO:0000256" key="2">
    <source>
        <dbReference type="ARBA" id="ARBA00022729"/>
    </source>
</evidence>
<dbReference type="SUPFAM" id="SSF53850">
    <property type="entry name" value="Periplasmic binding protein-like II"/>
    <property type="match status" value="1"/>
</dbReference>
<reference evidence="5" key="1">
    <citation type="submission" date="2019-03" db="EMBL/GenBank/DDBJ databases">
        <title>Lake Tanganyika Metagenome-Assembled Genomes (MAGs).</title>
        <authorList>
            <person name="Tran P."/>
        </authorList>
    </citation>
    <scope>NUCLEOTIDE SEQUENCE</scope>
    <source>
        <strain evidence="5">K_DeepCast_65m_m2_066</strain>
    </source>
</reference>
<dbReference type="InterPro" id="IPR039424">
    <property type="entry name" value="SBP_5"/>
</dbReference>
<dbReference type="Proteomes" id="UP000712673">
    <property type="component" value="Unassembled WGS sequence"/>
</dbReference>
<dbReference type="EMBL" id="VGLS01000325">
    <property type="protein sequence ID" value="MBM3224429.1"/>
    <property type="molecule type" value="Genomic_DNA"/>
</dbReference>
<evidence type="ECO:0000313" key="5">
    <source>
        <dbReference type="EMBL" id="MBM3224429.1"/>
    </source>
</evidence>
<gene>
    <name evidence="5" type="ORF">FJZ47_11590</name>
</gene>
<name>A0A938B2W6_UNCTE</name>
<protein>
    <submittedName>
        <fullName evidence="5">ABC transporter substrate-binding protein</fullName>
    </submittedName>
</protein>
<dbReference type="Pfam" id="PF00496">
    <property type="entry name" value="SBP_bac_5"/>
    <property type="match status" value="1"/>
</dbReference>
<keyword evidence="3" id="KW-0472">Membrane</keyword>
<evidence type="ECO:0000259" key="4">
    <source>
        <dbReference type="Pfam" id="PF00496"/>
    </source>
</evidence>
<keyword evidence="2" id="KW-0732">Signal</keyword>
<organism evidence="5 6">
    <name type="scientific">Tectimicrobiota bacterium</name>
    <dbReference type="NCBI Taxonomy" id="2528274"/>
    <lineage>
        <taxon>Bacteria</taxon>
        <taxon>Pseudomonadati</taxon>
        <taxon>Nitrospinota/Tectimicrobiota group</taxon>
        <taxon>Candidatus Tectimicrobiota</taxon>
    </lineage>
</organism>
<feature type="transmembrane region" description="Helical" evidence="3">
    <location>
        <begin position="52"/>
        <end position="72"/>
    </location>
</feature>
<dbReference type="Gene3D" id="3.90.76.10">
    <property type="entry name" value="Dipeptide-binding Protein, Domain 1"/>
    <property type="match status" value="1"/>
</dbReference>
<dbReference type="PANTHER" id="PTHR30290:SF38">
    <property type="entry name" value="D,D-DIPEPTIDE-BINDING PERIPLASMIC PROTEIN DDPA-RELATED"/>
    <property type="match status" value="1"/>
</dbReference>
<dbReference type="CDD" id="cd00995">
    <property type="entry name" value="PBP2_NikA_DppA_OppA_like"/>
    <property type="match status" value="1"/>
</dbReference>
<keyword evidence="3" id="KW-0812">Transmembrane</keyword>
<dbReference type="InterPro" id="IPR000914">
    <property type="entry name" value="SBP_5_dom"/>
</dbReference>